<dbReference type="Proteomes" id="UP000523795">
    <property type="component" value="Unassembled WGS sequence"/>
</dbReference>
<feature type="non-terminal residue" evidence="1">
    <location>
        <position position="32"/>
    </location>
</feature>
<sequence length="32" mass="3674">LVEKFTTAMNRSLEYAQENPQEVRGIVGTYTK</sequence>
<evidence type="ECO:0000313" key="1">
    <source>
        <dbReference type="EMBL" id="NKX52174.1"/>
    </source>
</evidence>
<gene>
    <name evidence="1" type="ORF">HER39_16685</name>
</gene>
<evidence type="ECO:0000313" key="2">
    <source>
        <dbReference type="Proteomes" id="UP000523795"/>
    </source>
</evidence>
<dbReference type="EMBL" id="JAAZSR010000431">
    <property type="protein sequence ID" value="NKX52174.1"/>
    <property type="molecule type" value="Genomic_DNA"/>
</dbReference>
<accession>A0ABX1JV21</accession>
<organism evidence="1 2">
    <name type="scientific">Arthrobacter deserti</name>
    <dbReference type="NCBI Taxonomy" id="1742687"/>
    <lineage>
        <taxon>Bacteria</taxon>
        <taxon>Bacillati</taxon>
        <taxon>Actinomycetota</taxon>
        <taxon>Actinomycetes</taxon>
        <taxon>Micrococcales</taxon>
        <taxon>Micrococcaceae</taxon>
        <taxon>Arthrobacter</taxon>
    </lineage>
</organism>
<reference evidence="1 2" key="1">
    <citation type="submission" date="2020-04" db="EMBL/GenBank/DDBJ databases">
        <authorList>
            <person name="Liu S."/>
        </authorList>
    </citation>
    <scope>NUCLEOTIDE SEQUENCE [LARGE SCALE GENOMIC DNA]</scope>
    <source>
        <strain evidence="1 2">CGMCC 1.15091</strain>
    </source>
</reference>
<feature type="non-terminal residue" evidence="1">
    <location>
        <position position="1"/>
    </location>
</feature>
<comment type="caution">
    <text evidence="1">The sequence shown here is derived from an EMBL/GenBank/DDBJ whole genome shotgun (WGS) entry which is preliminary data.</text>
</comment>
<proteinExistence type="predicted"/>
<protein>
    <submittedName>
        <fullName evidence="1">ABC transporter substrate-binding protein</fullName>
    </submittedName>
</protein>
<keyword evidence="2" id="KW-1185">Reference proteome</keyword>
<name>A0ABX1JV21_9MICC</name>